<feature type="signal peptide" evidence="1">
    <location>
        <begin position="1"/>
        <end position="19"/>
    </location>
</feature>
<organism evidence="2 3">
    <name type="scientific">Aspergillus sclerotiicarbonarius (strain CBS 121057 / IBT 28362)</name>
    <dbReference type="NCBI Taxonomy" id="1448318"/>
    <lineage>
        <taxon>Eukaryota</taxon>
        <taxon>Fungi</taxon>
        <taxon>Dikarya</taxon>
        <taxon>Ascomycota</taxon>
        <taxon>Pezizomycotina</taxon>
        <taxon>Eurotiomycetes</taxon>
        <taxon>Eurotiomycetidae</taxon>
        <taxon>Eurotiales</taxon>
        <taxon>Aspergillaceae</taxon>
        <taxon>Aspergillus</taxon>
        <taxon>Aspergillus subgen. Circumdati</taxon>
    </lineage>
</organism>
<gene>
    <name evidence="2" type="ORF">BO78DRAFT_394724</name>
</gene>
<keyword evidence="3" id="KW-1185">Reference proteome</keyword>
<evidence type="ECO:0000313" key="2">
    <source>
        <dbReference type="EMBL" id="PYI09859.1"/>
    </source>
</evidence>
<dbReference type="EMBL" id="KZ826325">
    <property type="protein sequence ID" value="PYI09859.1"/>
    <property type="molecule type" value="Genomic_DNA"/>
</dbReference>
<accession>A0A319F338</accession>
<dbReference type="Proteomes" id="UP000248423">
    <property type="component" value="Unassembled WGS sequence"/>
</dbReference>
<feature type="chain" id="PRO_5016401995" evidence="1">
    <location>
        <begin position="20"/>
        <end position="105"/>
    </location>
</feature>
<sequence>MKTTLIAATLSSIAALASASPVENRAFQVAITFYGADGSSFGQSFPADSSSHTITNSMSVTNISSAGGGFCNFQGVDGSSTMVVGEVKVPVSPPQAQVRGSCDIL</sequence>
<dbReference type="OrthoDB" id="4509278at2759"/>
<name>A0A319F338_ASPSB</name>
<reference evidence="2 3" key="1">
    <citation type="submission" date="2018-02" db="EMBL/GenBank/DDBJ databases">
        <title>The genomes of Aspergillus section Nigri reveals drivers in fungal speciation.</title>
        <authorList>
            <consortium name="DOE Joint Genome Institute"/>
            <person name="Vesth T.C."/>
            <person name="Nybo J."/>
            <person name="Theobald S."/>
            <person name="Brandl J."/>
            <person name="Frisvad J.C."/>
            <person name="Nielsen K.F."/>
            <person name="Lyhne E.K."/>
            <person name="Kogle M.E."/>
            <person name="Kuo A."/>
            <person name="Riley R."/>
            <person name="Clum A."/>
            <person name="Nolan M."/>
            <person name="Lipzen A."/>
            <person name="Salamov A."/>
            <person name="Henrissat B."/>
            <person name="Wiebenga A."/>
            <person name="De vries R.P."/>
            <person name="Grigoriev I.V."/>
            <person name="Mortensen U.H."/>
            <person name="Andersen M.R."/>
            <person name="Baker S.E."/>
        </authorList>
    </citation>
    <scope>NUCLEOTIDE SEQUENCE [LARGE SCALE GENOMIC DNA]</scope>
    <source>
        <strain evidence="2 3">CBS 121057</strain>
    </source>
</reference>
<proteinExistence type="predicted"/>
<protein>
    <submittedName>
        <fullName evidence="2">Uncharacterized protein</fullName>
    </submittedName>
</protein>
<evidence type="ECO:0000256" key="1">
    <source>
        <dbReference type="SAM" id="SignalP"/>
    </source>
</evidence>
<dbReference type="VEuPathDB" id="FungiDB:BO78DRAFT_394724"/>
<keyword evidence="1" id="KW-0732">Signal</keyword>
<dbReference type="AlphaFoldDB" id="A0A319F338"/>
<evidence type="ECO:0000313" key="3">
    <source>
        <dbReference type="Proteomes" id="UP000248423"/>
    </source>
</evidence>